<dbReference type="GO" id="GO:0016616">
    <property type="term" value="F:oxidoreductase activity, acting on the CH-OH group of donors, NAD or NADP as acceptor"/>
    <property type="evidence" value="ECO:0007669"/>
    <property type="project" value="InterPro"/>
</dbReference>
<proteinExistence type="inferred from homology"/>
<evidence type="ECO:0000259" key="9">
    <source>
        <dbReference type="SMART" id="SM00919"/>
    </source>
</evidence>
<keyword evidence="12" id="KW-1185">Reference proteome</keyword>
<dbReference type="PIRSF" id="PIRSF000106">
    <property type="entry name" value="ME"/>
    <property type="match status" value="1"/>
</dbReference>
<evidence type="ECO:0000256" key="3">
    <source>
        <dbReference type="ARBA" id="ARBA00022723"/>
    </source>
</evidence>
<dbReference type="PANTHER" id="PTHR43237:SF4">
    <property type="entry name" value="NADP-DEPENDENT MALIC ENZYME"/>
    <property type="match status" value="1"/>
</dbReference>
<evidence type="ECO:0000256" key="2">
    <source>
        <dbReference type="ARBA" id="ARBA00008785"/>
    </source>
</evidence>
<comment type="similarity">
    <text evidence="2 8">Belongs to the malic enzymes family.</text>
</comment>
<dbReference type="PANTHER" id="PTHR43237">
    <property type="entry name" value="NADP-DEPENDENT MALIC ENZYME"/>
    <property type="match status" value="1"/>
</dbReference>
<dbReference type="PRINTS" id="PR00072">
    <property type="entry name" value="MALOXRDTASE"/>
</dbReference>
<dbReference type="SMART" id="SM00919">
    <property type="entry name" value="Malic_M"/>
    <property type="match status" value="1"/>
</dbReference>
<dbReference type="InterPro" id="IPR051674">
    <property type="entry name" value="Malate_Decarboxylase"/>
</dbReference>
<dbReference type="Pfam" id="PF00390">
    <property type="entry name" value="malic"/>
    <property type="match status" value="1"/>
</dbReference>
<dbReference type="InterPro" id="IPR036291">
    <property type="entry name" value="NAD(P)-bd_dom_sf"/>
</dbReference>
<organism evidence="11 12">
    <name type="scientific">Bowdeniella nasicola</name>
    <dbReference type="NCBI Taxonomy" id="208480"/>
    <lineage>
        <taxon>Bacteria</taxon>
        <taxon>Bacillati</taxon>
        <taxon>Actinomycetota</taxon>
        <taxon>Actinomycetes</taxon>
        <taxon>Actinomycetales</taxon>
        <taxon>Actinomycetaceae</taxon>
        <taxon>Bowdeniella</taxon>
    </lineage>
</organism>
<dbReference type="InterPro" id="IPR012301">
    <property type="entry name" value="Malic_N_dom"/>
</dbReference>
<dbReference type="InterPro" id="IPR037062">
    <property type="entry name" value="Malic_N_dom_sf"/>
</dbReference>
<feature type="binding site" evidence="7">
    <location>
        <position position="221"/>
    </location>
    <ligand>
        <name>a divalent metal cation</name>
        <dbReference type="ChEBI" id="CHEBI:60240"/>
    </ligand>
</feature>
<dbReference type="GO" id="GO:0051287">
    <property type="term" value="F:NAD binding"/>
    <property type="evidence" value="ECO:0007669"/>
    <property type="project" value="InterPro"/>
</dbReference>
<dbReference type="SUPFAM" id="SSF51735">
    <property type="entry name" value="NAD(P)-binding Rossmann-fold domains"/>
    <property type="match status" value="1"/>
</dbReference>
<evidence type="ECO:0000259" key="10">
    <source>
        <dbReference type="SMART" id="SM01274"/>
    </source>
</evidence>
<dbReference type="InterPro" id="IPR001891">
    <property type="entry name" value="Malic_OxRdtase"/>
</dbReference>
<feature type="active site" description="Proton acceptor" evidence="5">
    <location>
        <position position="153"/>
    </location>
</feature>
<gene>
    <name evidence="11" type="ORF">SAMN02910418_02244</name>
</gene>
<protein>
    <submittedName>
        <fullName evidence="11">Malate dehydrogenase (Oxaloacetate-decarboxylating)</fullName>
    </submittedName>
</protein>
<comment type="cofactor">
    <cofactor evidence="7">
        <name>Mg(2+)</name>
        <dbReference type="ChEBI" id="CHEBI:18420"/>
    </cofactor>
    <cofactor evidence="7">
        <name>Mn(2+)</name>
        <dbReference type="ChEBI" id="CHEBI:29035"/>
    </cofactor>
    <text evidence="7">Divalent metal cations. Prefers magnesium or manganese.</text>
</comment>
<keyword evidence="4" id="KW-0560">Oxidoreductase</keyword>
<dbReference type="GO" id="GO:0004470">
    <property type="term" value="F:malic enzyme activity"/>
    <property type="evidence" value="ECO:0007669"/>
    <property type="project" value="InterPro"/>
</dbReference>
<dbReference type="Pfam" id="PF03949">
    <property type="entry name" value="Malic_M"/>
    <property type="match status" value="1"/>
</dbReference>
<keyword evidence="3 7" id="KW-0479">Metal-binding</keyword>
<evidence type="ECO:0000256" key="6">
    <source>
        <dbReference type="PIRSR" id="PIRSR000106-2"/>
    </source>
</evidence>
<dbReference type="Proteomes" id="UP000199288">
    <property type="component" value="Unassembled WGS sequence"/>
</dbReference>
<sequence length="449" mass="46892">MPATTAGASEIVATAAATGALVTGLDVAASEGGRLLVDLTCDTRDSRHRREVVAALEAVPGVEVRTVGDATFLAHIGGKLEIAAKAPLRNRDDLSRIYTPGVARVCKAIYDTPAKARQLTIKKNTVAVVTDGTAVLGMGDIGPAAALPVMEGKAVLFKEFGGVDAWPIVLDTKDTEQIIAIVKAIAPAYAGINLEDISAPRCFEIEERLRADLDIPVFHDDQHGTAVVVLAALLNALKVVGKRIEDVRIVVSGVGAAGHAIIRLLAAQGARDIVGYGRTGALHAGDVEGMNSHRRWLAENTNPRGVTGTLKEGLVGADVFIGVSSGDILTGDDIATMGPDAIVFALANPTPEVDPTDAAEHAAIVATGRSDYPNQINNVLAFPGLFRGLLDAEVSVISDEVLRVAAVAIAETIAPEELNPAYIIPGVFDRRVATRVSRAVQEAAHEHQA</sequence>
<reference evidence="12" key="1">
    <citation type="submission" date="2016-10" db="EMBL/GenBank/DDBJ databases">
        <authorList>
            <person name="Varghese N."/>
            <person name="Submissions S."/>
        </authorList>
    </citation>
    <scope>NUCLEOTIDE SEQUENCE [LARGE SCALE GENOMIC DNA]</scope>
    <source>
        <strain evidence="12">KPR-1</strain>
    </source>
</reference>
<dbReference type="InterPro" id="IPR012302">
    <property type="entry name" value="Malic_NAD-bd"/>
</dbReference>
<feature type="binding site" evidence="6">
    <location>
        <position position="377"/>
    </location>
    <ligand>
        <name>(S)-malate</name>
        <dbReference type="ChEBI" id="CHEBI:15589"/>
    </ligand>
</feature>
<feature type="binding site" evidence="7">
    <location>
        <position position="196"/>
    </location>
    <ligand>
        <name>a divalent metal cation</name>
        <dbReference type="ChEBI" id="CHEBI:60240"/>
    </ligand>
</feature>
<dbReference type="CDD" id="cd05311">
    <property type="entry name" value="NAD_bind_2_malic_enz"/>
    <property type="match status" value="1"/>
</dbReference>
<evidence type="ECO:0000256" key="7">
    <source>
        <dbReference type="PIRSR" id="PIRSR000106-3"/>
    </source>
</evidence>
<evidence type="ECO:0000313" key="11">
    <source>
        <dbReference type="EMBL" id="SEA72232.1"/>
    </source>
</evidence>
<feature type="binding site" evidence="7">
    <location>
        <position position="195"/>
    </location>
    <ligand>
        <name>a divalent metal cation</name>
        <dbReference type="ChEBI" id="CHEBI:60240"/>
    </ligand>
</feature>
<name>A0A1H4DJ32_9ACTO</name>
<dbReference type="Gene3D" id="3.40.50.10380">
    <property type="entry name" value="Malic enzyme, N-terminal domain"/>
    <property type="match status" value="1"/>
</dbReference>
<dbReference type="AlphaFoldDB" id="A0A1H4DJ32"/>
<evidence type="ECO:0000256" key="4">
    <source>
        <dbReference type="ARBA" id="ARBA00023002"/>
    </source>
</evidence>
<dbReference type="GO" id="GO:0046872">
    <property type="term" value="F:metal ion binding"/>
    <property type="evidence" value="ECO:0007669"/>
    <property type="project" value="UniProtKB-KW"/>
</dbReference>
<dbReference type="InterPro" id="IPR015884">
    <property type="entry name" value="Malic_enzyme_CS"/>
</dbReference>
<dbReference type="PROSITE" id="PS00331">
    <property type="entry name" value="MALIC_ENZYMES"/>
    <property type="match status" value="1"/>
</dbReference>
<dbReference type="Gene3D" id="3.40.50.720">
    <property type="entry name" value="NAD(P)-binding Rossmann-like Domain"/>
    <property type="match status" value="1"/>
</dbReference>
<evidence type="ECO:0000256" key="1">
    <source>
        <dbReference type="ARBA" id="ARBA00001936"/>
    </source>
</evidence>
<evidence type="ECO:0000256" key="8">
    <source>
        <dbReference type="RuleBase" id="RU003427"/>
    </source>
</evidence>
<accession>A0A1H4DJ32</accession>
<dbReference type="SMART" id="SM01274">
    <property type="entry name" value="malic"/>
    <property type="match status" value="1"/>
</dbReference>
<comment type="cofactor">
    <cofactor evidence="1">
        <name>Mn(2+)</name>
        <dbReference type="ChEBI" id="CHEBI:29035"/>
    </cofactor>
</comment>
<evidence type="ECO:0000256" key="5">
    <source>
        <dbReference type="PIRSR" id="PIRSR000106-1"/>
    </source>
</evidence>
<dbReference type="SUPFAM" id="SSF53223">
    <property type="entry name" value="Aminoacid dehydrogenase-like, N-terminal domain"/>
    <property type="match status" value="1"/>
</dbReference>
<dbReference type="EMBL" id="FNQV01000017">
    <property type="protein sequence ID" value="SEA72232.1"/>
    <property type="molecule type" value="Genomic_DNA"/>
</dbReference>
<feature type="domain" description="Malic enzyme NAD-binding" evidence="9">
    <location>
        <begin position="222"/>
        <end position="445"/>
    </location>
</feature>
<dbReference type="InterPro" id="IPR046346">
    <property type="entry name" value="Aminoacid_DH-like_N_sf"/>
</dbReference>
<feature type="active site" description="Proton donor" evidence="5">
    <location>
        <position position="98"/>
    </location>
</feature>
<feature type="domain" description="Malic enzyme N-terminal" evidence="10">
    <location>
        <begin position="77"/>
        <end position="210"/>
    </location>
</feature>
<dbReference type="InterPro" id="IPR045213">
    <property type="entry name" value="Malic_NAD-bd_bact_type"/>
</dbReference>
<feature type="binding site" evidence="6">
    <location>
        <position position="348"/>
    </location>
    <ligand>
        <name>(S)-malate</name>
        <dbReference type="ChEBI" id="CHEBI:15589"/>
    </ligand>
</feature>
<evidence type="ECO:0000313" key="12">
    <source>
        <dbReference type="Proteomes" id="UP000199288"/>
    </source>
</evidence>